<reference evidence="1" key="2">
    <citation type="journal article" date="2015" name="Data Brief">
        <title>Shoot transcriptome of the giant reed, Arundo donax.</title>
        <authorList>
            <person name="Barrero R.A."/>
            <person name="Guerrero F.D."/>
            <person name="Moolhuijzen P."/>
            <person name="Goolsby J.A."/>
            <person name="Tidwell J."/>
            <person name="Bellgard S.E."/>
            <person name="Bellgard M.I."/>
        </authorList>
    </citation>
    <scope>NUCLEOTIDE SEQUENCE</scope>
    <source>
        <tissue evidence="1">Shoot tissue taken approximately 20 cm above the soil surface</tissue>
    </source>
</reference>
<name>A0A0A8YGF8_ARUDO</name>
<accession>A0A0A8YGF8</accession>
<organism evidence="1">
    <name type="scientific">Arundo donax</name>
    <name type="common">Giant reed</name>
    <name type="synonym">Donax arundinaceus</name>
    <dbReference type="NCBI Taxonomy" id="35708"/>
    <lineage>
        <taxon>Eukaryota</taxon>
        <taxon>Viridiplantae</taxon>
        <taxon>Streptophyta</taxon>
        <taxon>Embryophyta</taxon>
        <taxon>Tracheophyta</taxon>
        <taxon>Spermatophyta</taxon>
        <taxon>Magnoliopsida</taxon>
        <taxon>Liliopsida</taxon>
        <taxon>Poales</taxon>
        <taxon>Poaceae</taxon>
        <taxon>PACMAD clade</taxon>
        <taxon>Arundinoideae</taxon>
        <taxon>Arundineae</taxon>
        <taxon>Arundo</taxon>
    </lineage>
</organism>
<reference evidence="1" key="1">
    <citation type="submission" date="2014-09" db="EMBL/GenBank/DDBJ databases">
        <authorList>
            <person name="Magalhaes I.L.F."/>
            <person name="Oliveira U."/>
            <person name="Santos F.R."/>
            <person name="Vidigal T.H.D.A."/>
            <person name="Brescovit A.D."/>
            <person name="Santos A.J."/>
        </authorList>
    </citation>
    <scope>NUCLEOTIDE SEQUENCE</scope>
    <source>
        <tissue evidence="1">Shoot tissue taken approximately 20 cm above the soil surface</tissue>
    </source>
</reference>
<sequence length="55" mass="5847">MTKTAIVPKNSRASLYRVIHGSSVSSVQCRSKLCACFFITCASNGCNSDMGNSTL</sequence>
<dbReference type="EMBL" id="GBRH01272997">
    <property type="protein sequence ID" value="JAD24898.1"/>
    <property type="molecule type" value="Transcribed_RNA"/>
</dbReference>
<evidence type="ECO:0000313" key="1">
    <source>
        <dbReference type="EMBL" id="JAD24898.1"/>
    </source>
</evidence>
<dbReference type="AlphaFoldDB" id="A0A0A8YGF8"/>
<proteinExistence type="predicted"/>
<protein>
    <submittedName>
        <fullName evidence="1">Uncharacterized protein</fullName>
    </submittedName>
</protein>